<dbReference type="RefSeq" id="WP_010041586.1">
    <property type="nucleotide sequence ID" value="NZ_CP025958.1"/>
</dbReference>
<keyword evidence="3" id="KW-1185">Reference proteome</keyword>
<name>A0A2Z3GXY2_9BACT</name>
<dbReference type="EMBL" id="CP025958">
    <property type="protein sequence ID" value="AWM36882.1"/>
    <property type="molecule type" value="Genomic_DNA"/>
</dbReference>
<sequence>MLSTTALTHRWLLTVAGAALVLTAAPGCSGQKTQNVSGVVTLNGKPLTSGVIRFHGPGDRMATANIQPDGTFVATDVMPGEVKVAITESLIAAGGARATPNAAKSQGLSAPEQPKRVAIPPKYKDVSTSNLNYTITSSTGNLEIALQS</sequence>
<evidence type="ECO:0000256" key="1">
    <source>
        <dbReference type="SAM" id="SignalP"/>
    </source>
</evidence>
<keyword evidence="1" id="KW-0732">Signal</keyword>
<organism evidence="2 3">
    <name type="scientific">Gemmata obscuriglobus</name>
    <dbReference type="NCBI Taxonomy" id="114"/>
    <lineage>
        <taxon>Bacteria</taxon>
        <taxon>Pseudomonadati</taxon>
        <taxon>Planctomycetota</taxon>
        <taxon>Planctomycetia</taxon>
        <taxon>Gemmatales</taxon>
        <taxon>Gemmataceae</taxon>
        <taxon>Gemmata</taxon>
    </lineage>
</organism>
<dbReference type="AlphaFoldDB" id="A0A2Z3GXY2"/>
<proteinExistence type="predicted"/>
<dbReference type="Proteomes" id="UP000245802">
    <property type="component" value="Chromosome"/>
</dbReference>
<evidence type="ECO:0000313" key="2">
    <source>
        <dbReference type="EMBL" id="AWM36882.1"/>
    </source>
</evidence>
<reference evidence="2 3" key="1">
    <citation type="submission" date="2018-01" db="EMBL/GenBank/DDBJ databases">
        <title>G. obscuriglobus.</title>
        <authorList>
            <person name="Franke J."/>
            <person name="Blomberg W."/>
            <person name="Selmecki A."/>
        </authorList>
    </citation>
    <scope>NUCLEOTIDE SEQUENCE [LARGE SCALE GENOMIC DNA]</scope>
    <source>
        <strain evidence="2 3">DSM 5831</strain>
    </source>
</reference>
<gene>
    <name evidence="2" type="ORF">C1280_07515</name>
</gene>
<feature type="signal peptide" evidence="1">
    <location>
        <begin position="1"/>
        <end position="24"/>
    </location>
</feature>
<evidence type="ECO:0000313" key="3">
    <source>
        <dbReference type="Proteomes" id="UP000245802"/>
    </source>
</evidence>
<feature type="chain" id="PRO_5016465290" description="Carboxypeptidase regulatory-like domain-containing protein" evidence="1">
    <location>
        <begin position="25"/>
        <end position="148"/>
    </location>
</feature>
<evidence type="ECO:0008006" key="4">
    <source>
        <dbReference type="Google" id="ProtNLM"/>
    </source>
</evidence>
<dbReference type="KEGG" id="gog:C1280_07515"/>
<protein>
    <recommendedName>
        <fullName evidence="4">Carboxypeptidase regulatory-like domain-containing protein</fullName>
    </recommendedName>
</protein>
<dbReference type="OrthoDB" id="280343at2"/>
<accession>A0A2Z3GXY2</accession>